<evidence type="ECO:0008006" key="10">
    <source>
        <dbReference type="Google" id="ProtNLM"/>
    </source>
</evidence>
<dbReference type="NCBIfam" id="TIGR00056">
    <property type="entry name" value="MlaE family lipid ABC transporter permease subunit"/>
    <property type="match status" value="1"/>
</dbReference>
<protein>
    <recommendedName>
        <fullName evidence="10">ABC transporter permease</fullName>
    </recommendedName>
</protein>
<proteinExistence type="inferred from homology"/>
<reference evidence="8 9" key="1">
    <citation type="journal article" date="2016" name="Environ. Microbiol.">
        <title>Genomic resolution of a cold subsurface aquifer community provides metabolic insights for novel microbes adapted to high CO concentrations.</title>
        <authorList>
            <person name="Probst A.J."/>
            <person name="Castelle C.J."/>
            <person name="Singh A."/>
            <person name="Brown C.T."/>
            <person name="Anantharaman K."/>
            <person name="Sharon I."/>
            <person name="Hug L.A."/>
            <person name="Burstein D."/>
            <person name="Emerson J.B."/>
            <person name="Thomas B.C."/>
            <person name="Banfield J.F."/>
        </authorList>
    </citation>
    <scope>NUCLEOTIDE SEQUENCE [LARGE SCALE GENOMIC DNA]</scope>
    <source>
        <strain evidence="8">CG2_30_40_21</strain>
    </source>
</reference>
<evidence type="ECO:0000256" key="6">
    <source>
        <dbReference type="ARBA" id="ARBA00023136"/>
    </source>
</evidence>
<dbReference type="STRING" id="1817895.AUJ95_03690"/>
<evidence type="ECO:0000313" key="8">
    <source>
        <dbReference type="EMBL" id="OIP41175.1"/>
    </source>
</evidence>
<name>A0A1J5EAX4_9BACT</name>
<feature type="transmembrane region" description="Helical" evidence="7">
    <location>
        <begin position="87"/>
        <end position="107"/>
    </location>
</feature>
<accession>A0A1J5EAX4</accession>
<dbReference type="EMBL" id="MNYI01000092">
    <property type="protein sequence ID" value="OIP41175.1"/>
    <property type="molecule type" value="Genomic_DNA"/>
</dbReference>
<dbReference type="InterPro" id="IPR003453">
    <property type="entry name" value="ABC_MlaE_roteobac"/>
</dbReference>
<evidence type="ECO:0000313" key="9">
    <source>
        <dbReference type="Proteomes" id="UP000183085"/>
    </source>
</evidence>
<evidence type="ECO:0000256" key="1">
    <source>
        <dbReference type="ARBA" id="ARBA00004141"/>
    </source>
</evidence>
<keyword evidence="3" id="KW-0813">Transport</keyword>
<comment type="subcellular location">
    <subcellularLocation>
        <location evidence="1">Membrane</location>
        <topology evidence="1">Multi-pass membrane protein</topology>
    </subcellularLocation>
</comment>
<evidence type="ECO:0000256" key="4">
    <source>
        <dbReference type="ARBA" id="ARBA00022692"/>
    </source>
</evidence>
<dbReference type="PANTHER" id="PTHR30188:SF4">
    <property type="entry name" value="PROTEIN TRIGALACTOSYLDIACYLGLYCEROL 1, CHLOROPLASTIC"/>
    <property type="match status" value="1"/>
</dbReference>
<evidence type="ECO:0000256" key="5">
    <source>
        <dbReference type="ARBA" id="ARBA00022989"/>
    </source>
</evidence>
<gene>
    <name evidence="8" type="ORF">AUJ95_03690</name>
</gene>
<dbReference type="InterPro" id="IPR030802">
    <property type="entry name" value="Permease_MalE"/>
</dbReference>
<dbReference type="Pfam" id="PF02405">
    <property type="entry name" value="MlaE"/>
    <property type="match status" value="1"/>
</dbReference>
<dbReference type="Proteomes" id="UP000183085">
    <property type="component" value="Unassembled WGS sequence"/>
</dbReference>
<feature type="transmembrane region" description="Helical" evidence="7">
    <location>
        <begin position="232"/>
        <end position="255"/>
    </location>
</feature>
<dbReference type="AlphaFoldDB" id="A0A1J5EAX4"/>
<evidence type="ECO:0000256" key="7">
    <source>
        <dbReference type="RuleBase" id="RU362044"/>
    </source>
</evidence>
<keyword evidence="5 7" id="KW-1133">Transmembrane helix</keyword>
<feature type="transmembrane region" description="Helical" evidence="7">
    <location>
        <begin position="200"/>
        <end position="220"/>
    </location>
</feature>
<feature type="transmembrane region" description="Helical" evidence="7">
    <location>
        <begin position="55"/>
        <end position="75"/>
    </location>
</feature>
<dbReference type="GO" id="GO:0005548">
    <property type="term" value="F:phospholipid transporter activity"/>
    <property type="evidence" value="ECO:0007669"/>
    <property type="project" value="TreeGrafter"/>
</dbReference>
<evidence type="ECO:0000256" key="2">
    <source>
        <dbReference type="ARBA" id="ARBA00007556"/>
    </source>
</evidence>
<comment type="caution">
    <text evidence="8">The sequence shown here is derived from an EMBL/GenBank/DDBJ whole genome shotgun (WGS) entry which is preliminary data.</text>
</comment>
<organism evidence="8 9">
    <name type="scientific">Candidatus Desantisbacteria bacterium CG2_30_40_21</name>
    <dbReference type="NCBI Taxonomy" id="1817895"/>
    <lineage>
        <taxon>Bacteria</taxon>
        <taxon>Candidatus Desantisiibacteriota</taxon>
    </lineage>
</organism>
<keyword evidence="6 7" id="KW-0472">Membrane</keyword>
<dbReference type="PANTHER" id="PTHR30188">
    <property type="entry name" value="ABC TRANSPORTER PERMEASE PROTEIN-RELATED"/>
    <property type="match status" value="1"/>
</dbReference>
<evidence type="ECO:0000256" key="3">
    <source>
        <dbReference type="ARBA" id="ARBA00022448"/>
    </source>
</evidence>
<sequence length="256" mass="27618">MGYLIEQIGKKIIAGLEELGKIAALLQQIIVQGAKKPFNIKHFVQQLVTIGVDTIPIVSLMSVFVGMVLGYLAYLQFKMVELESYTGSLVAASLTMELGPVMTAIIVSGRIGSATAAEIGTMKVTEQIDALRTLATDPIKYLAVPRFYAALIMLPILTVFSDIIGMFGGYMIGVWKFGIRNQIYIQNSIDFLQPIDIINGLVKTIIFGGLIITVSCYKGFTCTGGAEGVGKATTAAVVLSIMTVLISDFLLTMILY</sequence>
<dbReference type="GO" id="GO:0043190">
    <property type="term" value="C:ATP-binding cassette (ABC) transporter complex"/>
    <property type="evidence" value="ECO:0007669"/>
    <property type="project" value="InterPro"/>
</dbReference>
<keyword evidence="4 7" id="KW-0812">Transmembrane</keyword>
<comment type="similarity">
    <text evidence="2 7">Belongs to the MlaE permease family.</text>
</comment>
<feature type="transmembrane region" description="Helical" evidence="7">
    <location>
        <begin position="147"/>
        <end position="179"/>
    </location>
</feature>